<feature type="compositionally biased region" description="Low complexity" evidence="8">
    <location>
        <begin position="246"/>
        <end position="257"/>
    </location>
</feature>
<dbReference type="GO" id="GO:0009395">
    <property type="term" value="P:phospholipid catabolic process"/>
    <property type="evidence" value="ECO:0007669"/>
    <property type="project" value="TreeGrafter"/>
</dbReference>
<dbReference type="PIRSF" id="PIRSF009376">
    <property type="entry name" value="Phospholipase_D_euk"/>
    <property type="match status" value="1"/>
</dbReference>
<feature type="domain" description="PLD phosphodiesterase" evidence="9">
    <location>
        <begin position="789"/>
        <end position="816"/>
    </location>
</feature>
<dbReference type="InterPro" id="IPR016555">
    <property type="entry name" value="PLipase_D_euk"/>
</dbReference>
<dbReference type="PANTHER" id="PTHR18896">
    <property type="entry name" value="PHOSPHOLIPASE D"/>
    <property type="match status" value="1"/>
</dbReference>
<dbReference type="Pfam" id="PF13091">
    <property type="entry name" value="PLDc_2"/>
    <property type="match status" value="1"/>
</dbReference>
<accession>A0A9W7XJH8</accession>
<dbReference type="PROSITE" id="PS50195">
    <property type="entry name" value="PX"/>
    <property type="match status" value="1"/>
</dbReference>
<evidence type="ECO:0000256" key="7">
    <source>
        <dbReference type="PIRNR" id="PIRNR009376"/>
    </source>
</evidence>
<dbReference type="SUPFAM" id="SSF50729">
    <property type="entry name" value="PH domain-like"/>
    <property type="match status" value="1"/>
</dbReference>
<evidence type="ECO:0000256" key="2">
    <source>
        <dbReference type="ARBA" id="ARBA00008664"/>
    </source>
</evidence>
<name>A0A9W7XJH8_9FUNG</name>
<organism evidence="11 12">
    <name type="scientific">Coemansia asiatica</name>
    <dbReference type="NCBI Taxonomy" id="1052880"/>
    <lineage>
        <taxon>Eukaryota</taxon>
        <taxon>Fungi</taxon>
        <taxon>Fungi incertae sedis</taxon>
        <taxon>Zoopagomycota</taxon>
        <taxon>Kickxellomycotina</taxon>
        <taxon>Kickxellomycetes</taxon>
        <taxon>Kickxellales</taxon>
        <taxon>Kickxellaceae</taxon>
        <taxon>Coemansia</taxon>
    </lineage>
</organism>
<dbReference type="SMART" id="SM00312">
    <property type="entry name" value="PX"/>
    <property type="match status" value="1"/>
</dbReference>
<dbReference type="SUPFAM" id="SSF64268">
    <property type="entry name" value="PX domain"/>
    <property type="match status" value="1"/>
</dbReference>
<evidence type="ECO:0000313" key="11">
    <source>
        <dbReference type="EMBL" id="KAJ1644166.1"/>
    </source>
</evidence>
<keyword evidence="12" id="KW-1185">Reference proteome</keyword>
<feature type="region of interest" description="Disordered" evidence="8">
    <location>
        <begin position="1204"/>
        <end position="1300"/>
    </location>
</feature>
<evidence type="ECO:0000259" key="9">
    <source>
        <dbReference type="PROSITE" id="PS50035"/>
    </source>
</evidence>
<dbReference type="GO" id="GO:0004630">
    <property type="term" value="F:phospholipase D activity"/>
    <property type="evidence" value="ECO:0007669"/>
    <property type="project" value="UniProtKB-UniRule"/>
</dbReference>
<dbReference type="EC" id="3.1.4.4" evidence="7"/>
<dbReference type="GO" id="GO:0035091">
    <property type="term" value="F:phosphatidylinositol binding"/>
    <property type="evidence" value="ECO:0007669"/>
    <property type="project" value="InterPro"/>
</dbReference>
<keyword evidence="6" id="KW-0443">Lipid metabolism</keyword>
<dbReference type="PANTHER" id="PTHR18896:SF76">
    <property type="entry name" value="PHOSPHOLIPASE"/>
    <property type="match status" value="1"/>
</dbReference>
<comment type="catalytic activity">
    <reaction evidence="1 7">
        <text>a 1,2-diacyl-sn-glycero-3-phosphocholine + H2O = a 1,2-diacyl-sn-glycero-3-phosphate + choline + H(+)</text>
        <dbReference type="Rhea" id="RHEA:14445"/>
        <dbReference type="ChEBI" id="CHEBI:15354"/>
        <dbReference type="ChEBI" id="CHEBI:15377"/>
        <dbReference type="ChEBI" id="CHEBI:15378"/>
        <dbReference type="ChEBI" id="CHEBI:57643"/>
        <dbReference type="ChEBI" id="CHEBI:58608"/>
        <dbReference type="EC" id="3.1.4.4"/>
    </reaction>
</comment>
<dbReference type="GO" id="GO:0035556">
    <property type="term" value="P:intracellular signal transduction"/>
    <property type="evidence" value="ECO:0007669"/>
    <property type="project" value="InterPro"/>
</dbReference>
<evidence type="ECO:0000256" key="5">
    <source>
        <dbReference type="ARBA" id="ARBA00022963"/>
    </source>
</evidence>
<feature type="region of interest" description="Disordered" evidence="8">
    <location>
        <begin position="159"/>
        <end position="179"/>
    </location>
</feature>
<dbReference type="CDD" id="cd09141">
    <property type="entry name" value="PLDc_vPLD1_2_yPLD_like_2"/>
    <property type="match status" value="1"/>
</dbReference>
<keyword evidence="3" id="KW-0677">Repeat</keyword>
<feature type="domain" description="PX" evidence="10">
    <location>
        <begin position="412"/>
        <end position="545"/>
    </location>
</feature>
<dbReference type="InterPro" id="IPR025202">
    <property type="entry name" value="PLD-like_dom"/>
</dbReference>
<dbReference type="Gene3D" id="3.30.1520.10">
    <property type="entry name" value="Phox-like domain"/>
    <property type="match status" value="1"/>
</dbReference>
<feature type="compositionally biased region" description="Low complexity" evidence="8">
    <location>
        <begin position="1225"/>
        <end position="1238"/>
    </location>
</feature>
<proteinExistence type="inferred from homology"/>
<feature type="compositionally biased region" description="Gly residues" evidence="8">
    <location>
        <begin position="1497"/>
        <end position="1511"/>
    </location>
</feature>
<evidence type="ECO:0000259" key="10">
    <source>
        <dbReference type="PROSITE" id="PS50195"/>
    </source>
</evidence>
<keyword evidence="4 7" id="KW-0378">Hydrolase</keyword>
<reference evidence="11" key="1">
    <citation type="submission" date="2022-07" db="EMBL/GenBank/DDBJ databases">
        <title>Phylogenomic reconstructions and comparative analyses of Kickxellomycotina fungi.</title>
        <authorList>
            <person name="Reynolds N.K."/>
            <person name="Stajich J.E."/>
            <person name="Barry K."/>
            <person name="Grigoriev I.V."/>
            <person name="Crous P."/>
            <person name="Smith M.E."/>
        </authorList>
    </citation>
    <scope>NUCLEOTIDE SEQUENCE</scope>
    <source>
        <strain evidence="11">NBRC 105413</strain>
    </source>
</reference>
<feature type="region of interest" description="Disordered" evidence="8">
    <location>
        <begin position="1121"/>
        <end position="1175"/>
    </location>
</feature>
<dbReference type="PROSITE" id="PS50035">
    <property type="entry name" value="PLD"/>
    <property type="match status" value="2"/>
</dbReference>
<dbReference type="EMBL" id="JANBOH010000188">
    <property type="protein sequence ID" value="KAJ1644166.1"/>
    <property type="molecule type" value="Genomic_DNA"/>
</dbReference>
<feature type="compositionally biased region" description="Low complexity" evidence="8">
    <location>
        <begin position="1273"/>
        <end position="1298"/>
    </location>
</feature>
<dbReference type="SUPFAM" id="SSF56024">
    <property type="entry name" value="Phospholipase D/nuclease"/>
    <property type="match status" value="2"/>
</dbReference>
<feature type="compositionally biased region" description="Polar residues" evidence="8">
    <location>
        <begin position="1123"/>
        <end position="1135"/>
    </location>
</feature>
<evidence type="ECO:0000256" key="3">
    <source>
        <dbReference type="ARBA" id="ARBA00022737"/>
    </source>
</evidence>
<dbReference type="CDD" id="cd09138">
    <property type="entry name" value="PLDc_vPLD1_2_yPLD_like_1"/>
    <property type="match status" value="1"/>
</dbReference>
<feature type="compositionally biased region" description="Acidic residues" evidence="8">
    <location>
        <begin position="323"/>
        <end position="332"/>
    </location>
</feature>
<evidence type="ECO:0000256" key="1">
    <source>
        <dbReference type="ARBA" id="ARBA00000798"/>
    </source>
</evidence>
<feature type="region of interest" description="Disordered" evidence="8">
    <location>
        <begin position="246"/>
        <end position="334"/>
    </location>
</feature>
<feature type="domain" description="PLD phosphodiesterase" evidence="9">
    <location>
        <begin position="1615"/>
        <end position="1642"/>
    </location>
</feature>
<dbReference type="Pfam" id="PF00787">
    <property type="entry name" value="PX"/>
    <property type="match status" value="1"/>
</dbReference>
<sequence>MLLLSPLTAATGSEIHRSQTAAAEKSLNSSDGDNLHPQAVHRSSTEANPDLLRPPPNPNRQSYAHRRSVSGWDRLFTNIEQRAENNADDLNHEIESHDNNERSDMELRVPGLGEETLAHGDVQYVYEYGSDDNQYGAHSHYLQQDALNGLLAHDREDGIKDPRISSSSHGIDTNGVRGRADTGISSATSALQYYTQPHTSTTALSPAYELAEVRDSLVIGTNGLKSKIVRAHDKLESASDRIHQVSIHHSNSQQQQQHPHEEGSKESPLFARILHRVGGGGGSGDGREHRRSKESARSVATRSSRRSSGEDHIAARGLHSNNENDDDDEDDLGAVSGDEAAARHKRMGDLKSKLRRAVIKASVITTRKTQRQMKSAAPQSIFPFLQDAMFVPMFHFMRDEHGHRPPPVIFDAIRLNVVDSGAIPLIEEDHHFAVRIELQYGDVKWAIRRRLNDFLSLHTVLTLRKFQGRVTQLPPFPQQISYAIEKARSFNIGHGHRGGGSERLVQATMDRKQALESYLTKLLRALNMRPAFEVCTFLELSAVSIIKDVGWKGKEGNLDRRVEHTTGMWCTPRDLRRWSRQWVLVRDSFIAFCNHISDPYPSDVLFADPQFDIKFRKKTGHNPLFPYRITISNQYRRIQLRSDSERVINEWRNSIEQMKRSSAWAQPHRFDSFAPIRENSRVIWFVDGDDYFYAVSEALEKATDSIYIEDWWLSPELHLRRPYHLNEEYRLDRLLKRKAEEGVKIYVVVYKEVTVSLTINSAYTKRKLQSLHKNIMVQRHPDHLAGGTMFWAHHEKMVIVDNTFAFIGGLDLCWGRYDTHGHRLADYFLPYKGHPFSHLQIFFGQDYNNARIHDFANVNEYEDTLVNRCTTARMPWHDVHMAMIGQPARDVARHFIQRWNFIKSSKGMAKTHMPFLMPKGEYSVSRNDMQYRGTCRTQVLRSSAEWSMGINKENSIHTAYCEMIRNSKHFIYIENQFFISNAREDPSYTIKNRIAEALVDRIKRAHRRQEKLRIIVIIPLMPAFEGDVNAAGAATLKLVMHWQYQTICRGDHSIAAQLDKEGIDMHQYIRFFGLRTYDVIRRFADGAVKQDISAIAGNAPQEAPGFDQVLKEQGVPVIDRTHNPQQQNQSEPTEQSDQDADRRVELPTPSPLPEVSRAASHPPLAVPSLSFSDSAHPSARTGEYFFQRPDEAFAEDAYPMQDNPARRSQELSRMSQEYGGGGGSSSSQQRQQQQQQRQNRPPMIGRHSFSLARKSLSRQRSSISGGLREFLSGDRSGAASDASSETSSSSSSSPSSSDIEYDSEMANRLGGYSPRGIDNEGRRKTALRYLVRGTEHIKQYGRPRRAKDGSKGLSGGQKLHKKIHKYGHMGNHHHRDSVSEFGGSNMRVDMEDVENYVHPAKSYDRRISQAAFLKESHHDGTGKAANGGGAHHTLLPEAAGTEYMRERQLLDSDNQSPPATNADASNDAGVPAGSQIRSRATRKSIVHTGSTATATTGGSGSNIGRSRGGGWNAAAAAAATTSPNTANNISSFPPPPRTGAQIMEHEVFGAKSAAAADDASEQPRKLSIQPPLLHPQLTAPASLAPPETPAQPKTSTDMSEMVYVEPEVVDQIVSELVYVHCKLMIVDDRYVIMGSANINDRSMVGNRDSEIAMIVEDTEPVHTTMDGRPYQAAKFAHSLRMQLCQEHSGLLESFDQMRYVFESFAGKPPINTKRSETETQEAKRARRALEDPLSDAFMQFWMGTATNNELIFRDIFRCVPDDTIESFDQYKKFIPSHEVPYGHALPSKTTAESLEHLKGVRGHLVPIPLNFLKNENLGAKLGDKEILVPVEIFT</sequence>
<evidence type="ECO:0000313" key="12">
    <source>
        <dbReference type="Proteomes" id="UP001145021"/>
    </source>
</evidence>
<dbReference type="InterPro" id="IPR001736">
    <property type="entry name" value="PLipase_D/transphosphatidylase"/>
</dbReference>
<evidence type="ECO:0000256" key="6">
    <source>
        <dbReference type="ARBA" id="ARBA00023098"/>
    </source>
</evidence>
<feature type="region of interest" description="Disordered" evidence="8">
    <location>
        <begin position="1452"/>
        <end position="1529"/>
    </location>
</feature>
<dbReference type="GO" id="GO:0006654">
    <property type="term" value="P:phosphatidic acid biosynthetic process"/>
    <property type="evidence" value="ECO:0007669"/>
    <property type="project" value="InterPro"/>
</dbReference>
<evidence type="ECO:0000256" key="8">
    <source>
        <dbReference type="SAM" id="MobiDB-lite"/>
    </source>
</evidence>
<dbReference type="Proteomes" id="UP001145021">
    <property type="component" value="Unassembled WGS sequence"/>
</dbReference>
<comment type="caution">
    <text evidence="11">The sequence shown here is derived from an EMBL/GenBank/DDBJ whole genome shotgun (WGS) entry which is preliminary data.</text>
</comment>
<dbReference type="Gene3D" id="3.30.870.10">
    <property type="entry name" value="Endonuclease Chain A"/>
    <property type="match status" value="3"/>
</dbReference>
<feature type="compositionally biased region" description="Polar residues" evidence="8">
    <location>
        <begin position="1452"/>
        <end position="1464"/>
    </location>
</feature>
<gene>
    <name evidence="11" type="ORF">LPJ64_004131</name>
</gene>
<dbReference type="Pfam" id="PF00614">
    <property type="entry name" value="PLDc"/>
    <property type="match status" value="1"/>
</dbReference>
<feature type="region of interest" description="Disordered" evidence="8">
    <location>
        <begin position="1576"/>
        <end position="1597"/>
    </location>
</feature>
<feature type="region of interest" description="Disordered" evidence="8">
    <location>
        <begin position="23"/>
        <end position="66"/>
    </location>
</feature>
<keyword evidence="5 7" id="KW-0442">Lipid degradation</keyword>
<protein>
    <recommendedName>
        <fullName evidence="7">Phospholipase</fullName>
        <ecNumber evidence="7">3.1.4.4</ecNumber>
    </recommendedName>
</protein>
<dbReference type="InterPro" id="IPR036871">
    <property type="entry name" value="PX_dom_sf"/>
</dbReference>
<feature type="compositionally biased region" description="Polar residues" evidence="8">
    <location>
        <begin position="23"/>
        <end position="32"/>
    </location>
</feature>
<dbReference type="SMART" id="SM00155">
    <property type="entry name" value="PLDc"/>
    <property type="match status" value="2"/>
</dbReference>
<feature type="compositionally biased region" description="Low complexity" evidence="8">
    <location>
        <begin position="1512"/>
        <end position="1528"/>
    </location>
</feature>
<feature type="compositionally biased region" description="Basic and acidic residues" evidence="8">
    <location>
        <begin position="285"/>
        <end position="296"/>
    </location>
</feature>
<evidence type="ECO:0000256" key="4">
    <source>
        <dbReference type="ARBA" id="ARBA00022801"/>
    </source>
</evidence>
<comment type="similarity">
    <text evidence="2 7">Belongs to the phospholipase D family.</text>
</comment>
<dbReference type="InterPro" id="IPR001683">
    <property type="entry name" value="PX_dom"/>
</dbReference>
<dbReference type="InterPro" id="IPR015679">
    <property type="entry name" value="PLipase_D_fam"/>
</dbReference>